<accession>A0A445APQ9</accession>
<dbReference type="Proteomes" id="UP000289738">
    <property type="component" value="Chromosome B01"/>
</dbReference>
<proteinExistence type="predicted"/>
<dbReference type="GO" id="GO:0006366">
    <property type="term" value="P:transcription by RNA polymerase II"/>
    <property type="evidence" value="ECO:0007669"/>
    <property type="project" value="TreeGrafter"/>
</dbReference>
<dbReference type="FunFam" id="3.40.1340.10:FF:000001">
    <property type="entry name" value="DNA-directed RNA polymerases I, II, and III subunit RPABC1"/>
    <property type="match status" value="1"/>
</dbReference>
<dbReference type="PANTHER" id="PTHR10535">
    <property type="entry name" value="DNA-DIRECTED RNA POLYMERASES I, II, AND III SUBUNIT RPABC1"/>
    <property type="match status" value="1"/>
</dbReference>
<dbReference type="AlphaFoldDB" id="A0A445APQ9"/>
<evidence type="ECO:0000259" key="1">
    <source>
        <dbReference type="Pfam" id="PF03871"/>
    </source>
</evidence>
<evidence type="ECO:0000313" key="3">
    <source>
        <dbReference type="Proteomes" id="UP000289738"/>
    </source>
</evidence>
<dbReference type="GO" id="GO:0006362">
    <property type="term" value="P:transcription elongation by RNA polymerase I"/>
    <property type="evidence" value="ECO:0007669"/>
    <property type="project" value="TreeGrafter"/>
</dbReference>
<evidence type="ECO:0000313" key="2">
    <source>
        <dbReference type="EMBL" id="RYR28416.1"/>
    </source>
</evidence>
<dbReference type="GO" id="GO:0005736">
    <property type="term" value="C:RNA polymerase I complex"/>
    <property type="evidence" value="ECO:0007669"/>
    <property type="project" value="TreeGrafter"/>
</dbReference>
<dbReference type="Pfam" id="PF03871">
    <property type="entry name" value="RNA_pol_Rpb5_N"/>
    <property type="match status" value="1"/>
</dbReference>
<dbReference type="Gene3D" id="3.40.1340.10">
    <property type="entry name" value="RNA polymerase, Rpb5, N-terminal domain"/>
    <property type="match status" value="1"/>
</dbReference>
<feature type="domain" description="RNA polymerase Rpb5 N-terminal" evidence="1">
    <location>
        <begin position="43"/>
        <end position="128"/>
    </location>
</feature>
<organism evidence="2 3">
    <name type="scientific">Arachis hypogaea</name>
    <name type="common">Peanut</name>
    <dbReference type="NCBI Taxonomy" id="3818"/>
    <lineage>
        <taxon>Eukaryota</taxon>
        <taxon>Viridiplantae</taxon>
        <taxon>Streptophyta</taxon>
        <taxon>Embryophyta</taxon>
        <taxon>Tracheophyta</taxon>
        <taxon>Spermatophyta</taxon>
        <taxon>Magnoliopsida</taxon>
        <taxon>eudicotyledons</taxon>
        <taxon>Gunneridae</taxon>
        <taxon>Pentapetalae</taxon>
        <taxon>rosids</taxon>
        <taxon>fabids</taxon>
        <taxon>Fabales</taxon>
        <taxon>Fabaceae</taxon>
        <taxon>Papilionoideae</taxon>
        <taxon>50 kb inversion clade</taxon>
        <taxon>dalbergioids sensu lato</taxon>
        <taxon>Dalbergieae</taxon>
        <taxon>Pterocarpus clade</taxon>
        <taxon>Arachis</taxon>
    </lineage>
</organism>
<name>A0A445APQ9_ARAHY</name>
<comment type="caution">
    <text evidence="2">The sequence shown here is derived from an EMBL/GenBank/DDBJ whole genome shotgun (WGS) entry which is preliminary data.</text>
</comment>
<dbReference type="InterPro" id="IPR036710">
    <property type="entry name" value="RNA_pol_Rpb5_N_sf"/>
</dbReference>
<dbReference type="GO" id="GO:0005666">
    <property type="term" value="C:RNA polymerase III complex"/>
    <property type="evidence" value="ECO:0007669"/>
    <property type="project" value="TreeGrafter"/>
</dbReference>
<dbReference type="GO" id="GO:0003899">
    <property type="term" value="F:DNA-directed RNA polymerase activity"/>
    <property type="evidence" value="ECO:0007669"/>
    <property type="project" value="InterPro"/>
</dbReference>
<dbReference type="PANTHER" id="PTHR10535:SF0">
    <property type="entry name" value="DNA-DIRECTED RNA POLYMERASES I, II, AND III SUBUNIT RPABC1"/>
    <property type="match status" value="1"/>
</dbReference>
<gene>
    <name evidence="2" type="ORF">Ahy_B01g052535</name>
</gene>
<dbReference type="GO" id="GO:0003677">
    <property type="term" value="F:DNA binding"/>
    <property type="evidence" value="ECO:0007669"/>
    <property type="project" value="InterPro"/>
</dbReference>
<dbReference type="InterPro" id="IPR014381">
    <property type="entry name" value="Arch_Rpo5/euc_Rpb5"/>
</dbReference>
<dbReference type="STRING" id="3818.A0A445APQ9"/>
<dbReference type="SUPFAM" id="SSF53036">
    <property type="entry name" value="Eukaryotic RPB5 N-terminal domain"/>
    <property type="match status" value="1"/>
</dbReference>
<dbReference type="GO" id="GO:0042797">
    <property type="term" value="P:tRNA transcription by RNA polymerase III"/>
    <property type="evidence" value="ECO:0007669"/>
    <property type="project" value="TreeGrafter"/>
</dbReference>
<dbReference type="InterPro" id="IPR005571">
    <property type="entry name" value="RNA_pol_Rpb5_N"/>
</dbReference>
<reference evidence="2 3" key="1">
    <citation type="submission" date="2019-01" db="EMBL/GenBank/DDBJ databases">
        <title>Sequencing of cultivated peanut Arachis hypogaea provides insights into genome evolution and oil improvement.</title>
        <authorList>
            <person name="Chen X."/>
        </authorList>
    </citation>
    <scope>NUCLEOTIDE SEQUENCE [LARGE SCALE GENOMIC DNA]</scope>
    <source>
        <strain evidence="3">cv. Fuhuasheng</strain>
        <tissue evidence="2">Leaves</tissue>
    </source>
</reference>
<dbReference type="EMBL" id="SDMP01000011">
    <property type="protein sequence ID" value="RYR28416.1"/>
    <property type="molecule type" value="Genomic_DNA"/>
</dbReference>
<dbReference type="GO" id="GO:0005665">
    <property type="term" value="C:RNA polymerase II, core complex"/>
    <property type="evidence" value="ECO:0007669"/>
    <property type="project" value="TreeGrafter"/>
</dbReference>
<protein>
    <recommendedName>
        <fullName evidence="1">RNA polymerase Rpb5 N-terminal domain-containing protein</fullName>
    </recommendedName>
</protein>
<keyword evidence="3" id="KW-1185">Reference proteome</keyword>
<sequence>MLMVNIEQFSNQLSPITQIKGKKPISKAHNNTQERRRRIVLLEEEINRLYRIRKTMMQMLSDRDYLVEDLEIKMCREEFRRKYGKNMKNEDLIIKKYKEDNSSDQIYVFFLEEAKVGVKTLKTYTNRMNFENVFRFIMICQQNLTPFSRTCINEVSAKFYFEVSQVCLFL</sequence>